<organism evidence="3 4">
    <name type="scientific">candidate division WS6 bacterium GW2011_GWB1_33_6</name>
    <dbReference type="NCBI Taxonomy" id="1619088"/>
    <lineage>
        <taxon>Bacteria</taxon>
        <taxon>Candidatus Dojkabacteria</taxon>
    </lineage>
</organism>
<evidence type="ECO:0000256" key="1">
    <source>
        <dbReference type="SAM" id="MobiDB-lite"/>
    </source>
</evidence>
<evidence type="ECO:0000256" key="2">
    <source>
        <dbReference type="SAM" id="Phobius"/>
    </source>
</evidence>
<dbReference type="AlphaFoldDB" id="A0A0G0DIH4"/>
<dbReference type="Pfam" id="PF17957">
    <property type="entry name" value="Big_7"/>
    <property type="match status" value="1"/>
</dbReference>
<gene>
    <name evidence="3" type="ORF">UR47_C0004G0006</name>
</gene>
<sequence>MKLRNAPRKRKSGKSLLLTFLLLFSLPVFVFGLLQDKSFDWRNLAFDDIKVSEENPCIITFPNVNPYSLEINKSVRIQVDALSEILGIKSVNIQDSIGTTLLTKTYDDNPKKITESFLFTPMVAKAYNLTGSITDTGEQTFECVISSPYDVQGVRAIASNSKPIFTTLPKSSIPSQNIQTGITYEYTIVAEDSDKDTINYAYSFTPGATWLKTTVIEDGGNGKLTIKLKGSTNNPGSYLANIFIHDGYSKHLSSQSWVISVSPKGNDIPTVSVINPVESVQITTEKTLKIEWDAIDSNGIKRYEIYISSNPANQNSWTPIDKNISPSTTSYNINLESITDGTYRIIVRAIDNQTPEAIGMGISPEIIISRVKEDEKPDDQVILPEPQVINISPTSKDEIRNTTPTIKASLVAPVGETIQESSIKVVLDSKDITTSIKINKISESEYTVIYTPDSALSEGVHKVELSFKDSNNTEKETDWIFTISEDETIADKDNFNIFGYKLAKRTAYIIGGGLGLILLAIFIPIIIVAMWKDQPKDSNEINPSLPPTIPSTQEIPIVEETPKIKELVTEKFQAPEPALEPTKEDNSNIPEPEDDLSLLCKQIEDLKQEEDKQNNVTKQ</sequence>
<evidence type="ECO:0008006" key="5">
    <source>
        <dbReference type="Google" id="ProtNLM"/>
    </source>
</evidence>
<dbReference type="Proteomes" id="UP000034488">
    <property type="component" value="Unassembled WGS sequence"/>
</dbReference>
<reference evidence="3 4" key="1">
    <citation type="journal article" date="2015" name="Nature">
        <title>rRNA introns, odd ribosomes, and small enigmatic genomes across a large radiation of phyla.</title>
        <authorList>
            <person name="Brown C.T."/>
            <person name="Hug L.A."/>
            <person name="Thomas B.C."/>
            <person name="Sharon I."/>
            <person name="Castelle C.J."/>
            <person name="Singh A."/>
            <person name="Wilkins M.J."/>
            <person name="Williams K.H."/>
            <person name="Banfield J.F."/>
        </authorList>
    </citation>
    <scope>NUCLEOTIDE SEQUENCE [LARGE SCALE GENOMIC DNA]</scope>
</reference>
<protein>
    <recommendedName>
        <fullName evidence="5">Fibronectin type-III domain-containing protein</fullName>
    </recommendedName>
</protein>
<dbReference type="SUPFAM" id="SSF49265">
    <property type="entry name" value="Fibronectin type III"/>
    <property type="match status" value="1"/>
</dbReference>
<dbReference type="InterPro" id="IPR013783">
    <property type="entry name" value="Ig-like_fold"/>
</dbReference>
<keyword evidence="2" id="KW-0812">Transmembrane</keyword>
<comment type="caution">
    <text evidence="3">The sequence shown here is derived from an EMBL/GenBank/DDBJ whole genome shotgun (WGS) entry which is preliminary data.</text>
</comment>
<accession>A0A0G0DIH4</accession>
<proteinExistence type="predicted"/>
<keyword evidence="2" id="KW-0472">Membrane</keyword>
<name>A0A0G0DIH4_9BACT</name>
<evidence type="ECO:0000313" key="4">
    <source>
        <dbReference type="Proteomes" id="UP000034488"/>
    </source>
</evidence>
<keyword evidence="2" id="KW-1133">Transmembrane helix</keyword>
<dbReference type="InterPro" id="IPR036116">
    <property type="entry name" value="FN3_sf"/>
</dbReference>
<dbReference type="Gene3D" id="2.60.40.10">
    <property type="entry name" value="Immunoglobulins"/>
    <property type="match status" value="1"/>
</dbReference>
<dbReference type="EMBL" id="LBPI01000004">
    <property type="protein sequence ID" value="KKP55157.1"/>
    <property type="molecule type" value="Genomic_DNA"/>
</dbReference>
<feature type="transmembrane region" description="Helical" evidence="2">
    <location>
        <begin position="507"/>
        <end position="531"/>
    </location>
</feature>
<feature type="region of interest" description="Disordered" evidence="1">
    <location>
        <begin position="569"/>
        <end position="595"/>
    </location>
</feature>
<evidence type="ECO:0000313" key="3">
    <source>
        <dbReference type="EMBL" id="KKP55157.1"/>
    </source>
</evidence>